<name>A7SRG6_NEMVE</name>
<protein>
    <recommendedName>
        <fullName evidence="5">XK-related protein</fullName>
    </recommendedName>
</protein>
<dbReference type="KEGG" id="nve:5504952"/>
<dbReference type="InParanoid" id="A7SRG6"/>
<dbReference type="Proteomes" id="UP000001593">
    <property type="component" value="Unassembled WGS sequence"/>
</dbReference>
<accession>A7SRG6</accession>
<dbReference type="AlphaFoldDB" id="A7SRG6"/>
<keyword evidence="2" id="KW-0812">Transmembrane</keyword>
<evidence type="ECO:0000256" key="2">
    <source>
        <dbReference type="SAM" id="Phobius"/>
    </source>
</evidence>
<dbReference type="InterPro" id="IPR032776">
    <property type="entry name" value="CECR6/TMEM121"/>
</dbReference>
<dbReference type="PANTHER" id="PTHR47399">
    <property type="entry name" value="TRANSMEMBRANE PROTEIN 121B"/>
    <property type="match status" value="1"/>
</dbReference>
<feature type="transmembrane region" description="Helical" evidence="2">
    <location>
        <begin position="12"/>
        <end position="31"/>
    </location>
</feature>
<evidence type="ECO:0000313" key="4">
    <source>
        <dbReference type="Proteomes" id="UP000001593"/>
    </source>
</evidence>
<dbReference type="HOGENOM" id="CLU_901087_0_0_1"/>
<feature type="transmembrane region" description="Helical" evidence="2">
    <location>
        <begin position="225"/>
        <end position="243"/>
    </location>
</feature>
<feature type="transmembrane region" description="Helical" evidence="2">
    <location>
        <begin position="69"/>
        <end position="92"/>
    </location>
</feature>
<evidence type="ECO:0000256" key="1">
    <source>
        <dbReference type="ARBA" id="ARBA00007711"/>
    </source>
</evidence>
<reference evidence="3 4" key="1">
    <citation type="journal article" date="2007" name="Science">
        <title>Sea anemone genome reveals ancestral eumetazoan gene repertoire and genomic organization.</title>
        <authorList>
            <person name="Putnam N.H."/>
            <person name="Srivastava M."/>
            <person name="Hellsten U."/>
            <person name="Dirks B."/>
            <person name="Chapman J."/>
            <person name="Salamov A."/>
            <person name="Terry A."/>
            <person name="Shapiro H."/>
            <person name="Lindquist E."/>
            <person name="Kapitonov V.V."/>
            <person name="Jurka J."/>
            <person name="Genikhovich G."/>
            <person name="Grigoriev I.V."/>
            <person name="Lucas S.M."/>
            <person name="Steele R.E."/>
            <person name="Finnerty J.R."/>
            <person name="Technau U."/>
            <person name="Martindale M.Q."/>
            <person name="Rokhsar D.S."/>
        </authorList>
    </citation>
    <scope>NUCLEOTIDE SEQUENCE [LARGE SCALE GENOMIC DNA]</scope>
    <source>
        <strain evidence="4">CH2 X CH6</strain>
    </source>
</reference>
<dbReference type="OrthoDB" id="5986524at2759"/>
<evidence type="ECO:0000313" key="3">
    <source>
        <dbReference type="EMBL" id="EDO33707.1"/>
    </source>
</evidence>
<gene>
    <name evidence="3" type="ORF">NEMVEDRAFT_v1g216288</name>
</gene>
<feature type="transmembrane region" description="Helical" evidence="2">
    <location>
        <begin position="255"/>
        <end position="274"/>
    </location>
</feature>
<feature type="transmembrane region" description="Helical" evidence="2">
    <location>
        <begin position="37"/>
        <end position="57"/>
    </location>
</feature>
<dbReference type="PhylomeDB" id="A7SRG6"/>
<feature type="transmembrane region" description="Helical" evidence="2">
    <location>
        <begin position="121"/>
        <end position="142"/>
    </location>
</feature>
<keyword evidence="2" id="KW-0472">Membrane</keyword>
<comment type="similarity">
    <text evidence="1">Belongs to the TMEM121 family.</text>
</comment>
<dbReference type="InterPro" id="IPR026624">
    <property type="entry name" value="CECR6"/>
</dbReference>
<dbReference type="EMBL" id="DS469761">
    <property type="protein sequence ID" value="EDO33707.1"/>
    <property type="molecule type" value="Genomic_DNA"/>
</dbReference>
<keyword evidence="4" id="KW-1185">Reference proteome</keyword>
<dbReference type="Pfam" id="PF14997">
    <property type="entry name" value="CECR6_TMEM121"/>
    <property type="match status" value="1"/>
</dbReference>
<dbReference type="PANTHER" id="PTHR47399:SF1">
    <property type="entry name" value="TRANSMEMBRANE PROTEIN 121B"/>
    <property type="match status" value="1"/>
</dbReference>
<proteinExistence type="inferred from homology"/>
<keyword evidence="2" id="KW-1133">Transmembrane helix</keyword>
<organism evidence="3 4">
    <name type="scientific">Nematostella vectensis</name>
    <name type="common">Starlet sea anemone</name>
    <dbReference type="NCBI Taxonomy" id="45351"/>
    <lineage>
        <taxon>Eukaryota</taxon>
        <taxon>Metazoa</taxon>
        <taxon>Cnidaria</taxon>
        <taxon>Anthozoa</taxon>
        <taxon>Hexacorallia</taxon>
        <taxon>Actiniaria</taxon>
        <taxon>Edwardsiidae</taxon>
        <taxon>Nematostella</taxon>
    </lineage>
</organism>
<evidence type="ECO:0008006" key="5">
    <source>
        <dbReference type="Google" id="ProtNLM"/>
    </source>
</evidence>
<dbReference type="OMA" id="KNAITIM"/>
<sequence>MDGPYVFTNFLRLLFALFLIAQGILLDQYLVQFVHPAFYSFLVLYLVAFIVWVLFTVGKIKINYLWTVWAAYSCLALVPMLAAILGTVIYAYDQRVMTMINANGSSGHVTDTVGYLTRNEFFGPNVLKVTLCISPLLFLLLLTTTPEQTNRNAVVNLCMMGTLELFDGIEMLEVFIGHNQEHTVPSWLKTLIACFVCFSFFVSPLEIVESKVDQCGVWKRRRRIFVLYALLQALLVNGAYLVIRLSLWLVYHLEASIFIAKNAITIMITLFEVFTACKCFGFGQELPHEHKQECTDGKKKRVKKGETAA</sequence>